<feature type="compositionally biased region" description="Low complexity" evidence="1">
    <location>
        <begin position="504"/>
        <end position="530"/>
    </location>
</feature>
<feature type="compositionally biased region" description="Polar residues" evidence="1">
    <location>
        <begin position="552"/>
        <end position="600"/>
    </location>
</feature>
<comment type="caution">
    <text evidence="2">The sequence shown here is derived from an EMBL/GenBank/DDBJ whole genome shotgun (WGS) entry which is preliminary data.</text>
</comment>
<dbReference type="Proteomes" id="UP000635477">
    <property type="component" value="Unassembled WGS sequence"/>
</dbReference>
<evidence type="ECO:0000313" key="2">
    <source>
        <dbReference type="EMBL" id="KAF4975015.1"/>
    </source>
</evidence>
<sequence>MSIPGPEVSCAQNIALLYYLGNIASAPCKNRLGPRDAQPETGEARILSLEDERHLTTSLAFISSIQDDSNKITAVCVEERLSGLVVMVAANAKTPGITSPYLPSVKQGFDGIFSSLKDAGQISREHLGARVLRVIVSMCRSRILSRTRMIKPEHKPPIENSLRTANDAMIRLPTNARRTRFIQVSHELISKMERYRGTFTIANIEVWQQAPDDELEAIVGLFYELRVIPRIGHMLLKDISSLRPRIDPSSCQSLLNTIRKVANYKLLAIKLVKLARRNPFICQATTLIITLDQSSLSRHAPPQRPSLKQTVKTLKNSYGATWNVDKVAEKLYRQFGSESYDYQCRINPQMKDPKIHAEIQLVWQILYPPDPREDLSRLAATHDWPGDMNKRFSIELGRRAVERINEVISNGVTRIEYPLESTVSSAAVSGMTVATLQAAAMRESEHPQQMDELSEASDSDETVVPGSCASQRISVIDPIEQTQDGSLHRTAHTVPEWTGPPSSPGGDSPLLLDKSSPSSSANDPQDASSDVQLNNEVTELDKIQGLPAPGQTWRQSNADTDSQSSDGCPLDQTVSPETYHTRPSSRSTSVSANMKPSNVLASEASDPWKRVPRGSTKFVPLSASLNLYVEYTSSAPSTSQMLKYRARRLSDQDAAEALEKEVYMYDLANLKGVTDVQHSREVYMRVDKEVFVVDLDDFGVE</sequence>
<dbReference type="AlphaFoldDB" id="A0A8H4UF66"/>
<reference evidence="2" key="1">
    <citation type="journal article" date="2020" name="BMC Genomics">
        <title>Correction to: Identification and distribution of gene clusters required for synthesis of sphingolipid metabolism inhibitors in diverse species of the filamentous fungus Fusarium.</title>
        <authorList>
            <person name="Kim H.S."/>
            <person name="Lohmar J.M."/>
            <person name="Busman M."/>
            <person name="Brown D.W."/>
            <person name="Naumann T.A."/>
            <person name="Divon H.H."/>
            <person name="Lysoe E."/>
            <person name="Uhlig S."/>
            <person name="Proctor R.H."/>
        </authorList>
    </citation>
    <scope>NUCLEOTIDE SEQUENCE</scope>
    <source>
        <strain evidence="2">NRRL 22465</strain>
    </source>
</reference>
<dbReference type="EMBL" id="JABEYC010000686">
    <property type="protein sequence ID" value="KAF4975015.1"/>
    <property type="molecule type" value="Genomic_DNA"/>
</dbReference>
<name>A0A8H4UF66_9HYPO</name>
<proteinExistence type="predicted"/>
<gene>
    <name evidence="2" type="ORF">FZEAL_8160</name>
</gene>
<reference evidence="2" key="2">
    <citation type="submission" date="2020-05" db="EMBL/GenBank/DDBJ databases">
        <authorList>
            <person name="Kim H.-S."/>
            <person name="Proctor R.H."/>
            <person name="Brown D.W."/>
        </authorList>
    </citation>
    <scope>NUCLEOTIDE SEQUENCE</scope>
    <source>
        <strain evidence="2">NRRL 22465</strain>
    </source>
</reference>
<dbReference type="OrthoDB" id="4851849at2759"/>
<evidence type="ECO:0000313" key="3">
    <source>
        <dbReference type="Proteomes" id="UP000635477"/>
    </source>
</evidence>
<feature type="compositionally biased region" description="Acidic residues" evidence="1">
    <location>
        <begin position="452"/>
        <end position="461"/>
    </location>
</feature>
<accession>A0A8H4UF66</accession>
<organism evidence="2 3">
    <name type="scientific">Fusarium zealandicum</name>
    <dbReference type="NCBI Taxonomy" id="1053134"/>
    <lineage>
        <taxon>Eukaryota</taxon>
        <taxon>Fungi</taxon>
        <taxon>Dikarya</taxon>
        <taxon>Ascomycota</taxon>
        <taxon>Pezizomycotina</taxon>
        <taxon>Sordariomycetes</taxon>
        <taxon>Hypocreomycetidae</taxon>
        <taxon>Hypocreales</taxon>
        <taxon>Nectriaceae</taxon>
        <taxon>Fusarium</taxon>
        <taxon>Fusarium staphyleae species complex</taxon>
    </lineage>
</organism>
<feature type="region of interest" description="Disordered" evidence="1">
    <location>
        <begin position="440"/>
        <end position="530"/>
    </location>
</feature>
<feature type="region of interest" description="Disordered" evidence="1">
    <location>
        <begin position="543"/>
        <end position="605"/>
    </location>
</feature>
<evidence type="ECO:0000256" key="1">
    <source>
        <dbReference type="SAM" id="MobiDB-lite"/>
    </source>
</evidence>
<keyword evidence="3" id="KW-1185">Reference proteome</keyword>
<protein>
    <submittedName>
        <fullName evidence="2">Uncharacterized protein</fullName>
    </submittedName>
</protein>